<comment type="caution">
    <text evidence="2">The sequence shown here is derived from an EMBL/GenBank/DDBJ whole genome shotgun (WGS) entry which is preliminary data.</text>
</comment>
<gene>
    <name evidence="2" type="ORF">LV84_01421</name>
</gene>
<dbReference type="EMBL" id="QKZU01000005">
    <property type="protein sequence ID" value="PZX58217.1"/>
    <property type="molecule type" value="Genomic_DNA"/>
</dbReference>
<keyword evidence="1" id="KW-0472">Membrane</keyword>
<keyword evidence="1" id="KW-0812">Transmembrane</keyword>
<protein>
    <submittedName>
        <fullName evidence="2">Uncharacterized protein</fullName>
    </submittedName>
</protein>
<dbReference type="Proteomes" id="UP000249115">
    <property type="component" value="Unassembled WGS sequence"/>
</dbReference>
<evidence type="ECO:0000256" key="1">
    <source>
        <dbReference type="SAM" id="Phobius"/>
    </source>
</evidence>
<feature type="transmembrane region" description="Helical" evidence="1">
    <location>
        <begin position="20"/>
        <end position="42"/>
    </location>
</feature>
<proteinExistence type="predicted"/>
<keyword evidence="1" id="KW-1133">Transmembrane helix</keyword>
<dbReference type="AlphaFoldDB" id="A0A2W7RSB0"/>
<reference evidence="2 3" key="1">
    <citation type="submission" date="2018-06" db="EMBL/GenBank/DDBJ databases">
        <title>Genomic Encyclopedia of Archaeal and Bacterial Type Strains, Phase II (KMG-II): from individual species to whole genera.</title>
        <authorList>
            <person name="Goeker M."/>
        </authorList>
    </citation>
    <scope>NUCLEOTIDE SEQUENCE [LARGE SCALE GENOMIC DNA]</scope>
    <source>
        <strain evidence="2 3">DSM 22686</strain>
    </source>
</reference>
<evidence type="ECO:0000313" key="2">
    <source>
        <dbReference type="EMBL" id="PZX58217.1"/>
    </source>
</evidence>
<accession>A0A2W7RSB0</accession>
<sequence length="67" mass="7851">MLCLTVLFFWKYTLYNKQLYNLFSNMILFLFQLVFNGFGLCVRAGFDAQDCQPALNLNRSTKLRVST</sequence>
<organism evidence="2 3">
    <name type="scientific">Algoriphagus ratkowskyi</name>
    <dbReference type="NCBI Taxonomy" id="57028"/>
    <lineage>
        <taxon>Bacteria</taxon>
        <taxon>Pseudomonadati</taxon>
        <taxon>Bacteroidota</taxon>
        <taxon>Cytophagia</taxon>
        <taxon>Cytophagales</taxon>
        <taxon>Cyclobacteriaceae</taxon>
        <taxon>Algoriphagus</taxon>
    </lineage>
</organism>
<evidence type="ECO:0000313" key="3">
    <source>
        <dbReference type="Proteomes" id="UP000249115"/>
    </source>
</evidence>
<name>A0A2W7RSB0_9BACT</name>